<dbReference type="GO" id="GO:0043138">
    <property type="term" value="F:3'-5' DNA helicase activity"/>
    <property type="evidence" value="ECO:0007669"/>
    <property type="project" value="TreeGrafter"/>
</dbReference>
<dbReference type="GO" id="GO:0003677">
    <property type="term" value="F:DNA binding"/>
    <property type="evidence" value="ECO:0007669"/>
    <property type="project" value="UniProtKB-UniRule"/>
</dbReference>
<evidence type="ECO:0000256" key="3">
    <source>
        <dbReference type="ARBA" id="ARBA00022723"/>
    </source>
</evidence>
<comment type="cofactor">
    <cofactor evidence="8">
        <name>Zn(2+)</name>
        <dbReference type="ChEBI" id="CHEBI:29105"/>
    </cofactor>
    <text evidence="8">Binds 2 zinc ions per subunit.</text>
</comment>
<dbReference type="GO" id="GO:0008270">
    <property type="term" value="F:zinc ion binding"/>
    <property type="evidence" value="ECO:0007669"/>
    <property type="project" value="UniProtKB-UniRule"/>
</dbReference>
<comment type="similarity">
    <text evidence="8">Belongs to the helicase family. PriA subfamily.</text>
</comment>
<dbReference type="Proteomes" id="UP000297951">
    <property type="component" value="Unassembled WGS sequence"/>
</dbReference>
<feature type="binding site" evidence="8">
    <location>
        <position position="420"/>
    </location>
    <ligand>
        <name>Zn(2+)</name>
        <dbReference type="ChEBI" id="CHEBI:29105"/>
        <label>1</label>
    </ligand>
</feature>
<dbReference type="InterPro" id="IPR027417">
    <property type="entry name" value="P-loop_NTPase"/>
</dbReference>
<reference evidence="10 11" key="1">
    <citation type="submission" date="2019-03" db="EMBL/GenBank/DDBJ databases">
        <title>Diversity of the mouse oral microbiome.</title>
        <authorList>
            <person name="Joseph S."/>
            <person name="Aduse-Opoku J."/>
            <person name="Curtis M."/>
            <person name="Wade W."/>
            <person name="Hashim A."/>
        </authorList>
    </citation>
    <scope>NUCLEOTIDE SEQUENCE [LARGE SCALE GENOMIC DNA]</scope>
    <source>
        <strain evidence="11">irhom_31</strain>
    </source>
</reference>
<keyword evidence="5 8" id="KW-0862">Zinc</keyword>
<dbReference type="STRING" id="85336.A7979_00420"/>
<dbReference type="Gene3D" id="3.40.1440.60">
    <property type="entry name" value="PriA, 3(prime) DNA-binding domain"/>
    <property type="match status" value="1"/>
</dbReference>
<dbReference type="InterPro" id="IPR005259">
    <property type="entry name" value="PriA"/>
</dbReference>
<comment type="caution">
    <text evidence="10">The sequence shown here is derived from an EMBL/GenBank/DDBJ whole genome shotgun (WGS) entry which is preliminary data.</text>
</comment>
<keyword evidence="7 8" id="KW-0238">DNA-binding</keyword>
<feature type="binding site" evidence="8">
    <location>
        <position position="417"/>
    </location>
    <ligand>
        <name>Zn(2+)</name>
        <dbReference type="ChEBI" id="CHEBI:29105"/>
        <label>1</label>
    </ligand>
</feature>
<evidence type="ECO:0000259" key="9">
    <source>
        <dbReference type="Pfam" id="PF17764"/>
    </source>
</evidence>
<proteinExistence type="inferred from homology"/>
<dbReference type="PANTHER" id="PTHR30580">
    <property type="entry name" value="PRIMOSOMAL PROTEIN N"/>
    <property type="match status" value="1"/>
</dbReference>
<dbReference type="Gene3D" id="3.40.50.300">
    <property type="entry name" value="P-loop containing nucleotide triphosphate hydrolases"/>
    <property type="match status" value="1"/>
</dbReference>
<dbReference type="Pfam" id="PF17764">
    <property type="entry name" value="PriA_3primeBD"/>
    <property type="match status" value="1"/>
</dbReference>
<feature type="binding site" evidence="8">
    <location>
        <position position="429"/>
    </location>
    <ligand>
        <name>Zn(2+)</name>
        <dbReference type="ChEBI" id="CHEBI:29105"/>
        <label>2</label>
    </ligand>
</feature>
<dbReference type="SUPFAM" id="SSF52540">
    <property type="entry name" value="P-loop containing nucleoside triphosphate hydrolases"/>
    <property type="match status" value="1"/>
</dbReference>
<comment type="function">
    <text evidence="8">Initiates the restart of stalled replication forks, which reloads the replicative helicase on sites other than the origin of replication. Recognizes and binds to abandoned replication forks and remodels them to uncover a helicase loading site. Promotes assembly of the primosome at these replication forks.</text>
</comment>
<dbReference type="GO" id="GO:0005524">
    <property type="term" value="F:ATP binding"/>
    <property type="evidence" value="ECO:0007669"/>
    <property type="project" value="UniProtKB-UniRule"/>
</dbReference>
<dbReference type="GO" id="GO:0006269">
    <property type="term" value="P:DNA replication, synthesis of primer"/>
    <property type="evidence" value="ECO:0007669"/>
    <property type="project" value="UniProtKB-KW"/>
</dbReference>
<dbReference type="InterPro" id="IPR042115">
    <property type="entry name" value="PriA_3primeBD_sf"/>
</dbReference>
<dbReference type="GO" id="GO:1990077">
    <property type="term" value="C:primosome complex"/>
    <property type="evidence" value="ECO:0007669"/>
    <property type="project" value="UniProtKB-UniRule"/>
</dbReference>
<evidence type="ECO:0000313" key="10">
    <source>
        <dbReference type="EMBL" id="TFU23026.1"/>
    </source>
</evidence>
<feature type="binding site" evidence="8">
    <location>
        <position position="459"/>
    </location>
    <ligand>
        <name>Zn(2+)</name>
        <dbReference type="ChEBI" id="CHEBI:29105"/>
        <label>1</label>
    </ligand>
</feature>
<dbReference type="PANTHER" id="PTHR30580:SF0">
    <property type="entry name" value="PRIMOSOMAL PROTEIN N"/>
    <property type="match status" value="1"/>
</dbReference>
<dbReference type="GO" id="GO:0006302">
    <property type="term" value="P:double-strand break repair"/>
    <property type="evidence" value="ECO:0007669"/>
    <property type="project" value="InterPro"/>
</dbReference>
<dbReference type="InterPro" id="IPR041222">
    <property type="entry name" value="PriA_3primeBD"/>
</dbReference>
<evidence type="ECO:0000256" key="7">
    <source>
        <dbReference type="ARBA" id="ARBA00023125"/>
    </source>
</evidence>
<gene>
    <name evidence="8" type="primary">priA</name>
    <name evidence="10" type="ORF">E4U03_04220</name>
</gene>
<feature type="binding site" evidence="8">
    <location>
        <position position="447"/>
    </location>
    <ligand>
        <name>Zn(2+)</name>
        <dbReference type="ChEBI" id="CHEBI:29105"/>
        <label>2</label>
    </ligand>
</feature>
<evidence type="ECO:0000256" key="5">
    <source>
        <dbReference type="ARBA" id="ARBA00022833"/>
    </source>
</evidence>
<keyword evidence="6 8" id="KW-0067">ATP-binding</keyword>
<organism evidence="10 11">
    <name type="scientific">Rothia nasimurium</name>
    <dbReference type="NCBI Taxonomy" id="85336"/>
    <lineage>
        <taxon>Bacteria</taxon>
        <taxon>Bacillati</taxon>
        <taxon>Actinomycetota</taxon>
        <taxon>Actinomycetes</taxon>
        <taxon>Micrococcales</taxon>
        <taxon>Micrococcaceae</taxon>
        <taxon>Rothia</taxon>
    </lineage>
</organism>
<keyword evidence="3 8" id="KW-0479">Metal-binding</keyword>
<feature type="binding site" evidence="8">
    <location>
        <position position="426"/>
    </location>
    <ligand>
        <name>Zn(2+)</name>
        <dbReference type="ChEBI" id="CHEBI:29105"/>
        <label>2</label>
    </ligand>
</feature>
<evidence type="ECO:0000256" key="1">
    <source>
        <dbReference type="ARBA" id="ARBA00022515"/>
    </source>
</evidence>
<dbReference type="RefSeq" id="WP_135011792.1">
    <property type="nucleotide sequence ID" value="NZ_JADGLK010000011.1"/>
</dbReference>
<dbReference type="AlphaFoldDB" id="A0A4Y9F653"/>
<sequence>MTTAPTPESLQPDLLQGFDIPDAHLVGSTAAEDAAVQLPIARVHIDTHVPHLDRLFDYRVPAALDEEAQPGVRVRVKFGGREVTGWLRKRVEHSDAPARLVPLHKVISPLPVVTPEVFELADALAERYAGLVPDVLRLAVPPRVASVEKAFIGSEDPAEAPTPDCPDLTGFTDYAQGAEFCEDLLAGHQARAVMAVLPSHPERSWEQLLASALVATASTGRGALAVVPDHKSLDRLAAALEELVDESAFVWLTANDKPTPRYRSYLKAQSGQVRIVIGTRSAAYAPVANLGLVACWDDGDSSLVEQRAPYCQARDVLLLRATLEKTAALFMGYAVSSEAARLVRTRWASFLGADRVLVRSLTPRVMPTGDDYQLARDPLAAIARIPHQAFAVAKDALATGPVLIQVARAGYIPALTCQRCRMPARCDNCRGPLTQPAGGSAPQCGWCGHLAHHWHCLDCGFNRWRTGIAGALRTAEELGRAFPGVPVITSSGENIKTSIGPEPALVIATPGGEPVAEGGYAAALLLDADRMLQFDSLRAPETALRRWLNAAALVRSFAVGGRVVTTASPSAALEALVRWDPMGFALWEIDERAEIGLPPAVRTAAITGSERAVQVFLEAITLPDEARVNGPMPLADSTGYYEGEADSDLYRAIIFFPYAVGAKLTHHLRSIKASLAALKKSEPVQIRCDGLDIL</sequence>
<dbReference type="HAMAP" id="MF_00983">
    <property type="entry name" value="PriA"/>
    <property type="match status" value="1"/>
</dbReference>
<protein>
    <recommendedName>
        <fullName evidence="8">Probable replication restart protein PriA</fullName>
    </recommendedName>
    <alternativeName>
        <fullName evidence="8">Putative ATP-dependent DNA helicase PriA</fullName>
    </alternativeName>
</protein>
<accession>A0A4Y9F653</accession>
<dbReference type="EMBL" id="SPQC01000011">
    <property type="protein sequence ID" value="TFU23026.1"/>
    <property type="molecule type" value="Genomic_DNA"/>
</dbReference>
<feature type="binding site" evidence="8">
    <location>
        <position position="456"/>
    </location>
    <ligand>
        <name>Zn(2+)</name>
        <dbReference type="ChEBI" id="CHEBI:29105"/>
        <label>1</label>
    </ligand>
</feature>
<evidence type="ECO:0000256" key="2">
    <source>
        <dbReference type="ARBA" id="ARBA00022705"/>
    </source>
</evidence>
<keyword evidence="2 8" id="KW-0235">DNA replication</keyword>
<keyword evidence="1 8" id="KW-0639">Primosome</keyword>
<feature type="domain" description="Primosomal protein N' 3' DNA-binding" evidence="9">
    <location>
        <begin position="48"/>
        <end position="141"/>
    </location>
</feature>
<keyword evidence="4 8" id="KW-0547">Nucleotide-binding</keyword>
<feature type="binding site" evidence="8">
    <location>
        <position position="444"/>
    </location>
    <ligand>
        <name>Zn(2+)</name>
        <dbReference type="ChEBI" id="CHEBI:29105"/>
        <label>2</label>
    </ligand>
</feature>
<dbReference type="GO" id="GO:0006310">
    <property type="term" value="P:DNA recombination"/>
    <property type="evidence" value="ECO:0007669"/>
    <property type="project" value="InterPro"/>
</dbReference>
<evidence type="ECO:0000313" key="11">
    <source>
        <dbReference type="Proteomes" id="UP000297951"/>
    </source>
</evidence>
<evidence type="ECO:0000256" key="6">
    <source>
        <dbReference type="ARBA" id="ARBA00022840"/>
    </source>
</evidence>
<dbReference type="GO" id="GO:0006270">
    <property type="term" value="P:DNA replication initiation"/>
    <property type="evidence" value="ECO:0007669"/>
    <property type="project" value="TreeGrafter"/>
</dbReference>
<evidence type="ECO:0000256" key="4">
    <source>
        <dbReference type="ARBA" id="ARBA00022741"/>
    </source>
</evidence>
<dbReference type="OrthoDB" id="3177118at2"/>
<comment type="subunit">
    <text evidence="8">Component of the replication restart primosome.</text>
</comment>
<name>A0A4Y9F653_9MICC</name>
<comment type="caution">
    <text evidence="8">As this protein does not have any detectable helicase domains, it probably does not have helicase activity.</text>
</comment>
<evidence type="ECO:0000256" key="8">
    <source>
        <dbReference type="HAMAP-Rule" id="MF_00983"/>
    </source>
</evidence>